<dbReference type="InterPro" id="IPR000415">
    <property type="entry name" value="Nitroreductase-like"/>
</dbReference>
<comment type="caution">
    <text evidence="2">The sequence shown here is derived from an EMBL/GenBank/DDBJ whole genome shotgun (WGS) entry which is preliminary data.</text>
</comment>
<evidence type="ECO:0000313" key="3">
    <source>
        <dbReference type="Proteomes" id="UP000563523"/>
    </source>
</evidence>
<dbReference type="AlphaFoldDB" id="A0A850R478"/>
<dbReference type="PANTHER" id="PTHR43745:SF2">
    <property type="entry name" value="NITROREDUCTASE MJ1384-RELATED"/>
    <property type="match status" value="1"/>
</dbReference>
<feature type="domain" description="Nitroreductase" evidence="1">
    <location>
        <begin position="75"/>
        <end position="236"/>
    </location>
</feature>
<dbReference type="PANTHER" id="PTHR43745">
    <property type="entry name" value="NITROREDUCTASE MJ1384-RELATED"/>
    <property type="match status" value="1"/>
</dbReference>
<gene>
    <name evidence="2" type="ORF">HU830_06385</name>
</gene>
<dbReference type="InterPro" id="IPR052544">
    <property type="entry name" value="Bacteriocin_Proc_Enz"/>
</dbReference>
<dbReference type="EMBL" id="JABZEC010000005">
    <property type="protein sequence ID" value="NVY96781.1"/>
    <property type="molecule type" value="Genomic_DNA"/>
</dbReference>
<evidence type="ECO:0000313" key="2">
    <source>
        <dbReference type="EMBL" id="NVY96781.1"/>
    </source>
</evidence>
<dbReference type="RefSeq" id="WP_176942940.1">
    <property type="nucleotide sequence ID" value="NZ_JABZEC010000005.1"/>
</dbReference>
<dbReference type="SUPFAM" id="SSF55469">
    <property type="entry name" value="FMN-dependent nitroreductase-like"/>
    <property type="match status" value="1"/>
</dbReference>
<dbReference type="GO" id="GO:0016491">
    <property type="term" value="F:oxidoreductase activity"/>
    <property type="evidence" value="ECO:0007669"/>
    <property type="project" value="InterPro"/>
</dbReference>
<reference evidence="2 3" key="1">
    <citation type="submission" date="2020-06" db="EMBL/GenBank/DDBJ databases">
        <authorList>
            <person name="Kang J."/>
        </authorList>
    </citation>
    <scope>NUCLEOTIDE SEQUENCE [LARGE SCALE GENOMIC DNA]</scope>
    <source>
        <strain evidence="2 3">DCY120</strain>
    </source>
</reference>
<dbReference type="Pfam" id="PF00881">
    <property type="entry name" value="Nitroreductase"/>
    <property type="match status" value="1"/>
</dbReference>
<organism evidence="2 3">
    <name type="scientific">Bombilactobacillus apium</name>
    <dbReference type="NCBI Taxonomy" id="2675299"/>
    <lineage>
        <taxon>Bacteria</taxon>
        <taxon>Bacillati</taxon>
        <taxon>Bacillota</taxon>
        <taxon>Bacilli</taxon>
        <taxon>Lactobacillales</taxon>
        <taxon>Lactobacillaceae</taxon>
        <taxon>Bombilactobacillus</taxon>
    </lineage>
</organism>
<dbReference type="Proteomes" id="UP000563523">
    <property type="component" value="Unassembled WGS sequence"/>
</dbReference>
<proteinExistence type="predicted"/>
<protein>
    <submittedName>
        <fullName evidence="2">SagB/ThcOx family dehydrogenase</fullName>
    </submittedName>
</protein>
<sequence>MNDKWKNINQNNRNIITGKTLRKFHNKTVWINRDNLMGNLSNSEINWVKENSGSNSSYLPSIYSKKVPFGQPKSISNRGSIREYKDEYINLDKLKQLLNTAFGSNEMNYSRRYPSAGGLFTVIPIMYVFRDSKELNNGIYVYDANKYDLLKIKSAICQDKDLLDAFGAMKKEDILTSRYAIGYAVNFDGSIAKYGLRGYRHSLIEVGLMAQAFRETCIELGIGEYCYSAFDDIELTYASNLSVRDMPICLIQWFGVI</sequence>
<evidence type="ECO:0000259" key="1">
    <source>
        <dbReference type="Pfam" id="PF00881"/>
    </source>
</evidence>
<dbReference type="CDD" id="cd02142">
    <property type="entry name" value="McbC_SagB-like_oxidoreductase"/>
    <property type="match status" value="1"/>
</dbReference>
<dbReference type="Gene3D" id="3.40.109.10">
    <property type="entry name" value="NADH Oxidase"/>
    <property type="match status" value="1"/>
</dbReference>
<keyword evidence="3" id="KW-1185">Reference proteome</keyword>
<dbReference type="InterPro" id="IPR029479">
    <property type="entry name" value="Nitroreductase"/>
</dbReference>
<name>A0A850R478_9LACO</name>
<accession>A0A850R478</accession>